<evidence type="ECO:0000313" key="2">
    <source>
        <dbReference type="Proteomes" id="UP000178129"/>
    </source>
</evidence>
<protein>
    <submittedName>
        <fullName evidence="1">Uncharacterized protein</fullName>
    </submittedName>
</protein>
<gene>
    <name evidence="1" type="ORF">RCO7_14278</name>
</gene>
<dbReference type="Proteomes" id="UP000178129">
    <property type="component" value="Unassembled WGS sequence"/>
</dbReference>
<keyword evidence="2" id="KW-1185">Reference proteome</keyword>
<dbReference type="AlphaFoldDB" id="A0A1E1K5X2"/>
<proteinExistence type="predicted"/>
<accession>A0A1E1K5X2</accession>
<comment type="caution">
    <text evidence="1">The sequence shown here is derived from an EMBL/GenBank/DDBJ whole genome shotgun (WGS) entry which is preliminary data.</text>
</comment>
<reference evidence="2" key="1">
    <citation type="submission" date="2016-03" db="EMBL/GenBank/DDBJ databases">
        <authorList>
            <person name="Ploux O."/>
        </authorList>
    </citation>
    <scope>NUCLEOTIDE SEQUENCE [LARGE SCALE GENOMIC DNA]</scope>
    <source>
        <strain evidence="2">UK7</strain>
    </source>
</reference>
<sequence length="39" mass="4338">MSSRILLNHNNYHGTICILSRAVLAWANIARNCHTGNSD</sequence>
<dbReference type="InParanoid" id="A0A1E1K5X2"/>
<organism evidence="1 2">
    <name type="scientific">Rhynchosporium graminicola</name>
    <dbReference type="NCBI Taxonomy" id="2792576"/>
    <lineage>
        <taxon>Eukaryota</taxon>
        <taxon>Fungi</taxon>
        <taxon>Dikarya</taxon>
        <taxon>Ascomycota</taxon>
        <taxon>Pezizomycotina</taxon>
        <taxon>Leotiomycetes</taxon>
        <taxon>Helotiales</taxon>
        <taxon>Ploettnerulaceae</taxon>
        <taxon>Rhynchosporium</taxon>
    </lineage>
</organism>
<name>A0A1E1K5X2_9HELO</name>
<evidence type="ECO:0000313" key="1">
    <source>
        <dbReference type="EMBL" id="CZS93473.1"/>
    </source>
</evidence>
<dbReference type="EMBL" id="FJUW01000007">
    <property type="protein sequence ID" value="CZS93473.1"/>
    <property type="molecule type" value="Genomic_DNA"/>
</dbReference>